<comment type="caution">
    <text evidence="2">The sequence shown here is derived from an EMBL/GenBank/DDBJ whole genome shotgun (WGS) entry which is preliminary data.</text>
</comment>
<name>A0A368Z9U6_9RHOB</name>
<dbReference type="InterPro" id="IPR036866">
    <property type="entry name" value="RibonucZ/Hydroxyglut_hydro"/>
</dbReference>
<dbReference type="Gene3D" id="3.60.15.10">
    <property type="entry name" value="Ribonuclease Z/Hydroxyacylglutathione hydrolase-like"/>
    <property type="match status" value="1"/>
</dbReference>
<dbReference type="AlphaFoldDB" id="A0A368Z9U6"/>
<reference evidence="2 3" key="1">
    <citation type="submission" date="2018-07" db="EMBL/GenBank/DDBJ databases">
        <title>Genomic Encyclopedia of Type Strains, Phase III (KMG-III): the genomes of soil and plant-associated and newly described type strains.</title>
        <authorList>
            <person name="Whitman W."/>
        </authorList>
    </citation>
    <scope>NUCLEOTIDE SEQUENCE [LARGE SCALE GENOMIC DNA]</scope>
    <source>
        <strain evidence="2 3">CECT 8525</strain>
    </source>
</reference>
<dbReference type="RefSeq" id="WP_114348294.1">
    <property type="nucleotide sequence ID" value="NZ_QPJL01000003.1"/>
</dbReference>
<feature type="domain" description="Metallo-beta-lactamase" evidence="1">
    <location>
        <begin position="30"/>
        <end position="243"/>
    </location>
</feature>
<accession>A0A368Z9U6</accession>
<evidence type="ECO:0000259" key="1">
    <source>
        <dbReference type="SMART" id="SM00849"/>
    </source>
</evidence>
<dbReference type="SMART" id="SM00849">
    <property type="entry name" value="Lactamase_B"/>
    <property type="match status" value="1"/>
</dbReference>
<dbReference type="InterPro" id="IPR001279">
    <property type="entry name" value="Metallo-B-lactamas"/>
</dbReference>
<keyword evidence="3" id="KW-1185">Reference proteome</keyword>
<dbReference type="EMBL" id="QPJL01000003">
    <property type="protein sequence ID" value="RCW87234.1"/>
    <property type="molecule type" value="Genomic_DNA"/>
</dbReference>
<organism evidence="2 3">
    <name type="scientific">Paracoccus lutimaris</name>
    <dbReference type="NCBI Taxonomy" id="1490030"/>
    <lineage>
        <taxon>Bacteria</taxon>
        <taxon>Pseudomonadati</taxon>
        <taxon>Pseudomonadota</taxon>
        <taxon>Alphaproteobacteria</taxon>
        <taxon>Rhodobacterales</taxon>
        <taxon>Paracoccaceae</taxon>
        <taxon>Paracoccus</taxon>
    </lineage>
</organism>
<evidence type="ECO:0000313" key="2">
    <source>
        <dbReference type="EMBL" id="RCW87234.1"/>
    </source>
</evidence>
<dbReference type="SUPFAM" id="SSF56281">
    <property type="entry name" value="Metallo-hydrolase/oxidoreductase"/>
    <property type="match status" value="1"/>
</dbReference>
<gene>
    <name evidence="2" type="ORF">DFP89_103238</name>
</gene>
<proteinExistence type="predicted"/>
<protein>
    <submittedName>
        <fullName evidence="2">L-ascorbate metabolism protein UlaG (Beta-lactamase superfamily)</fullName>
    </submittedName>
</protein>
<dbReference type="Pfam" id="PF12706">
    <property type="entry name" value="Lactamase_B_2"/>
    <property type="match status" value="1"/>
</dbReference>
<dbReference type="OrthoDB" id="9805728at2"/>
<dbReference type="InterPro" id="IPR050114">
    <property type="entry name" value="UPF0173_UPF0282_UlaG_hydrolase"/>
</dbReference>
<sequence>MRLTETPLPAPLAQILAQPPGGALRLFWLGQAGFVIEGGGRRAVIDPYLSDSLAQKYRGTRFAHLRMMPAPVAPGAIRHVDLVLATHAHTDHLDPGTLPALLAANAGAALIAPRAALATALERSGIARQRLRGIDAGEVLDCGGITVTATRAAHEDLARDEAGHHRFLGLMLTMGGARVFHSGDTIPFAGQIDEVRALRADLALLPVNGRDATRAGNGVPGNLDMAEALDLARAAAIPAMIAHHFDLFDFNTAPRPRIEAMARASRAPHALAARADMSYGLASQATGQIP</sequence>
<dbReference type="PANTHER" id="PTHR43546">
    <property type="entry name" value="UPF0173 METAL-DEPENDENT HYDROLASE MJ1163-RELATED"/>
    <property type="match status" value="1"/>
</dbReference>
<dbReference type="Proteomes" id="UP000253345">
    <property type="component" value="Unassembled WGS sequence"/>
</dbReference>
<evidence type="ECO:0000313" key="3">
    <source>
        <dbReference type="Proteomes" id="UP000253345"/>
    </source>
</evidence>